<feature type="compositionally biased region" description="Basic and acidic residues" evidence="1">
    <location>
        <begin position="12"/>
        <end position="24"/>
    </location>
</feature>
<comment type="caution">
    <text evidence="2">The sequence shown here is derived from an EMBL/GenBank/DDBJ whole genome shotgun (WGS) entry which is preliminary data.</text>
</comment>
<feature type="region of interest" description="Disordered" evidence="1">
    <location>
        <begin position="1"/>
        <end position="111"/>
    </location>
</feature>
<name>A0A2N7VDT1_9BURK</name>
<feature type="compositionally biased region" description="Basic and acidic residues" evidence="1">
    <location>
        <begin position="41"/>
        <end position="51"/>
    </location>
</feature>
<dbReference type="OrthoDB" id="8718873at2"/>
<protein>
    <submittedName>
        <fullName evidence="2">Uncharacterized protein</fullName>
    </submittedName>
</protein>
<dbReference type="EMBL" id="PNYA01000033">
    <property type="protein sequence ID" value="PMS15310.1"/>
    <property type="molecule type" value="Genomic_DNA"/>
</dbReference>
<reference evidence="2 3" key="1">
    <citation type="submission" date="2018-01" db="EMBL/GenBank/DDBJ databases">
        <title>Whole genome analyses suggest that Burkholderia sensu lato contains two further novel genera in the rhizoxinica-symbiotica group Mycetohabitans gen. nov., and Trinickia gen. nov.: implications for the evolution of diazotrophy and nodulation in the Burkholderiaceae.</title>
        <authorList>
            <person name="Estrada-de los Santos P."/>
            <person name="Palmer M."/>
            <person name="Chavez-Ramirez B."/>
            <person name="Beukes C."/>
            <person name="Steenkamp E.T."/>
            <person name="Hirsch A.M."/>
            <person name="Manyaka P."/>
            <person name="Maluk M."/>
            <person name="Lafos M."/>
            <person name="Crook M."/>
            <person name="Gross E."/>
            <person name="Simon M.F."/>
            <person name="Bueno dos Reis Junior F."/>
            <person name="Poole P.S."/>
            <person name="Venter S.N."/>
            <person name="James E.K."/>
        </authorList>
    </citation>
    <scope>NUCLEOTIDE SEQUENCE [LARGE SCALE GENOMIC DNA]</scope>
    <source>
        <strain evidence="2 3">GIMN1.004</strain>
    </source>
</reference>
<evidence type="ECO:0000313" key="3">
    <source>
        <dbReference type="Proteomes" id="UP000235616"/>
    </source>
</evidence>
<keyword evidence="3" id="KW-1185">Reference proteome</keyword>
<accession>A0A2N7VDT1</accession>
<dbReference type="RefSeq" id="WP_102648677.1">
    <property type="nucleotide sequence ID" value="NZ_PNYA01000033.1"/>
</dbReference>
<evidence type="ECO:0000256" key="1">
    <source>
        <dbReference type="SAM" id="MobiDB-lite"/>
    </source>
</evidence>
<proteinExistence type="predicted"/>
<sequence length="111" mass="11264">MSKASGKPQGGESHEEQRIDHGVDETFPASDPPAVGGATRIDPDRPQHRPGEGGGSEDNGGSDDTPSDAGKTGRAKGDGKTSNPGGESESDGLSGIAGLVERTGRPRDDSR</sequence>
<feature type="compositionally biased region" description="Basic and acidic residues" evidence="1">
    <location>
        <begin position="102"/>
        <end position="111"/>
    </location>
</feature>
<dbReference type="Proteomes" id="UP000235616">
    <property type="component" value="Unassembled WGS sequence"/>
</dbReference>
<organism evidence="2 3">
    <name type="scientific">Trinickia dabaoshanensis</name>
    <dbReference type="NCBI Taxonomy" id="564714"/>
    <lineage>
        <taxon>Bacteria</taxon>
        <taxon>Pseudomonadati</taxon>
        <taxon>Pseudomonadota</taxon>
        <taxon>Betaproteobacteria</taxon>
        <taxon>Burkholderiales</taxon>
        <taxon>Burkholderiaceae</taxon>
        <taxon>Trinickia</taxon>
    </lineage>
</organism>
<dbReference type="AlphaFoldDB" id="A0A2N7VDT1"/>
<gene>
    <name evidence="2" type="ORF">C0Z18_27910</name>
</gene>
<evidence type="ECO:0000313" key="2">
    <source>
        <dbReference type="EMBL" id="PMS15310.1"/>
    </source>
</evidence>